<accession>A0ACB0J8Q9</accession>
<proteinExistence type="predicted"/>
<evidence type="ECO:0000313" key="1">
    <source>
        <dbReference type="EMBL" id="CAJ2639887.1"/>
    </source>
</evidence>
<reference evidence="1" key="1">
    <citation type="submission" date="2023-10" db="EMBL/GenBank/DDBJ databases">
        <authorList>
            <person name="Rodriguez Cubillos JULIANA M."/>
            <person name="De Vega J."/>
        </authorList>
    </citation>
    <scope>NUCLEOTIDE SEQUENCE</scope>
</reference>
<organism evidence="1 2">
    <name type="scientific">Trifolium pratense</name>
    <name type="common">Red clover</name>
    <dbReference type="NCBI Taxonomy" id="57577"/>
    <lineage>
        <taxon>Eukaryota</taxon>
        <taxon>Viridiplantae</taxon>
        <taxon>Streptophyta</taxon>
        <taxon>Embryophyta</taxon>
        <taxon>Tracheophyta</taxon>
        <taxon>Spermatophyta</taxon>
        <taxon>Magnoliopsida</taxon>
        <taxon>eudicotyledons</taxon>
        <taxon>Gunneridae</taxon>
        <taxon>Pentapetalae</taxon>
        <taxon>rosids</taxon>
        <taxon>fabids</taxon>
        <taxon>Fabales</taxon>
        <taxon>Fabaceae</taxon>
        <taxon>Papilionoideae</taxon>
        <taxon>50 kb inversion clade</taxon>
        <taxon>NPAAA clade</taxon>
        <taxon>Hologalegina</taxon>
        <taxon>IRL clade</taxon>
        <taxon>Trifolieae</taxon>
        <taxon>Trifolium</taxon>
    </lineage>
</organism>
<name>A0ACB0J8Q9_TRIPR</name>
<gene>
    <name evidence="1" type="ORF">MILVUS5_LOCUS9834</name>
</gene>
<keyword evidence="2" id="KW-1185">Reference proteome</keyword>
<evidence type="ECO:0000313" key="2">
    <source>
        <dbReference type="Proteomes" id="UP001177021"/>
    </source>
</evidence>
<dbReference type="Proteomes" id="UP001177021">
    <property type="component" value="Unassembled WGS sequence"/>
</dbReference>
<sequence length="62" mass="6920">MDYLKSYMIFALVLFVILYSQVLTAIQVHDESPITEFAHAINTINRDGATLVTMGAHACTIF</sequence>
<comment type="caution">
    <text evidence="1">The sequence shown here is derived from an EMBL/GenBank/DDBJ whole genome shotgun (WGS) entry which is preliminary data.</text>
</comment>
<dbReference type="EMBL" id="CASHSV030000024">
    <property type="protein sequence ID" value="CAJ2639887.1"/>
    <property type="molecule type" value="Genomic_DNA"/>
</dbReference>
<protein>
    <submittedName>
        <fullName evidence="1">Uncharacterized protein</fullName>
    </submittedName>
</protein>